<evidence type="ECO:0000313" key="2">
    <source>
        <dbReference type="EMBL" id="NDL05845.1"/>
    </source>
</evidence>
<accession>A0A329WTY9</accession>
<evidence type="ECO:0000313" key="5">
    <source>
        <dbReference type="Proteomes" id="UP000466619"/>
    </source>
</evidence>
<reference evidence="3" key="1">
    <citation type="submission" date="2017-08" db="EMBL/GenBank/DDBJ databases">
        <authorList>
            <person name="de Groot N.N."/>
        </authorList>
    </citation>
    <scope>NUCLEOTIDE SEQUENCE</scope>
    <source>
        <strain evidence="3">LJ24-63</strain>
    </source>
</reference>
<protein>
    <recommendedName>
        <fullName evidence="1">Integrase catalytic domain-containing protein</fullName>
    </recommendedName>
</protein>
<dbReference type="EMBL" id="NSCM01000081">
    <property type="protein sequence ID" value="RAX06958.1"/>
    <property type="molecule type" value="Genomic_DNA"/>
</dbReference>
<dbReference type="InterPro" id="IPR024456">
    <property type="entry name" value="Integrase_catalytic_putative"/>
</dbReference>
<dbReference type="EMBL" id="WSFC01000096">
    <property type="protein sequence ID" value="NDL05845.1"/>
    <property type="molecule type" value="Genomic_DNA"/>
</dbReference>
<feature type="domain" description="Integrase catalytic" evidence="1">
    <location>
        <begin position="2"/>
        <end position="126"/>
    </location>
</feature>
<keyword evidence="5" id="KW-1185">Reference proteome</keyword>
<dbReference type="Proteomes" id="UP000250919">
    <property type="component" value="Unassembled WGS sequence"/>
</dbReference>
<evidence type="ECO:0000313" key="3">
    <source>
        <dbReference type="EMBL" id="RAX06958.1"/>
    </source>
</evidence>
<name>A0A329WTY9_9GAMM</name>
<dbReference type="Pfam" id="PF12835">
    <property type="entry name" value="Integrase_1"/>
    <property type="match status" value="1"/>
</dbReference>
<gene>
    <name evidence="3" type="ORF">CKY02_21880</name>
    <name evidence="2" type="ORF">GPY48_22650</name>
</gene>
<dbReference type="AlphaFoldDB" id="A0A329WTY9"/>
<reference evidence="3 4" key="2">
    <citation type="journal article" date="2018" name="Int. J. Syst. Evol. Microbiol.">
        <title>Whole-genome-based revisit of Photorhabdus phylogeny: proposal for the elevation of most Photorhabdus subspecies to the species level and description of one novel species Photorhabdus bodei sp. nov., and one novel subspecies Photorhabdus laumondii subsp. clarkei subsp. nov.</title>
        <authorList>
            <person name="Machado R.A.R."/>
            <person name="Wuthrich D."/>
            <person name="Kuhnert P."/>
            <person name="Arce C.C.M."/>
            <person name="Thonen L."/>
            <person name="Ruiz C."/>
            <person name="Zhang X."/>
            <person name="Robert C.A.M."/>
            <person name="Karimi J."/>
            <person name="Kamali S."/>
            <person name="Ma J."/>
            <person name="Bruggmann R."/>
            <person name="Erb M."/>
        </authorList>
    </citation>
    <scope>NUCLEOTIDE SEQUENCE [LARGE SCALE GENOMIC DNA]</scope>
    <source>
        <strain evidence="3 4">LJ24-63</strain>
    </source>
</reference>
<reference evidence="2 5" key="3">
    <citation type="submission" date="2019-12" db="EMBL/GenBank/DDBJ databases">
        <title>Engineering Photorhabdus to improve their lethality against agricultural pests.</title>
        <authorList>
            <person name="Machado R.A.R."/>
        </authorList>
    </citation>
    <scope>NUCLEOTIDE SEQUENCE [LARGE SCALE GENOMIC DNA]</scope>
    <source>
        <strain evidence="2 5">M-CN4</strain>
    </source>
</reference>
<organism evidence="3 4">
    <name type="scientific">Photorhabdus bodei</name>
    <dbReference type="NCBI Taxonomy" id="2029681"/>
    <lineage>
        <taxon>Bacteria</taxon>
        <taxon>Pseudomonadati</taxon>
        <taxon>Pseudomonadota</taxon>
        <taxon>Gammaproteobacteria</taxon>
        <taxon>Enterobacterales</taxon>
        <taxon>Morganellaceae</taxon>
        <taxon>Photorhabdus</taxon>
    </lineage>
</organism>
<sequence length="127" mass="14233">MPDSTFQVVHQKALERDAGFAVTLKFARLLGLRSQEMVQCSASLKSWRKQLEQPELKLHVVFSTKGGGPRQTRVLDVAAVEEAVEQAIAVAEQREGRLIDKPDLKQAMNYWRIHTTKIGLKGCHSPP</sequence>
<comment type="caution">
    <text evidence="3">The sequence shown here is derived from an EMBL/GenBank/DDBJ whole genome shotgun (WGS) entry which is preliminary data.</text>
</comment>
<proteinExistence type="predicted"/>
<dbReference type="Proteomes" id="UP000466619">
    <property type="component" value="Unassembled WGS sequence"/>
</dbReference>
<evidence type="ECO:0000259" key="1">
    <source>
        <dbReference type="Pfam" id="PF12835"/>
    </source>
</evidence>
<evidence type="ECO:0000313" key="4">
    <source>
        <dbReference type="Proteomes" id="UP000250919"/>
    </source>
</evidence>